<accession>A0A0C1TUK6</accession>
<dbReference type="PANTHER" id="PTHR13061:SF29">
    <property type="entry name" value="GAMMA CARBONIC ANHYDRASE-LIKE 1, MITOCHONDRIAL-RELATED"/>
    <property type="match status" value="1"/>
</dbReference>
<dbReference type="STRING" id="29341.RSJ17_05930"/>
<evidence type="ECO:0000313" key="2">
    <source>
        <dbReference type="Proteomes" id="UP000031366"/>
    </source>
</evidence>
<dbReference type="Proteomes" id="UP000031366">
    <property type="component" value="Unassembled WGS sequence"/>
</dbReference>
<dbReference type="Gene3D" id="2.160.10.10">
    <property type="entry name" value="Hexapeptide repeat proteins"/>
    <property type="match status" value="1"/>
</dbReference>
<dbReference type="EMBL" id="AYSO01000020">
    <property type="protein sequence ID" value="KIE44444.1"/>
    <property type="molecule type" value="Genomic_DNA"/>
</dbReference>
<evidence type="ECO:0000313" key="1">
    <source>
        <dbReference type="EMBL" id="KIE44444.1"/>
    </source>
</evidence>
<dbReference type="InterPro" id="IPR001451">
    <property type="entry name" value="Hexapep"/>
</dbReference>
<protein>
    <submittedName>
        <fullName evidence="1">Bacterial transferase hexapeptide family protein</fullName>
    </submittedName>
</protein>
<dbReference type="SUPFAM" id="SSF51161">
    <property type="entry name" value="Trimeric LpxA-like enzymes"/>
    <property type="match status" value="1"/>
</dbReference>
<comment type="caution">
    <text evidence="1">The sequence shown here is derived from an EMBL/GenBank/DDBJ whole genome shotgun (WGS) entry which is preliminary data.</text>
</comment>
<proteinExistence type="predicted"/>
<keyword evidence="2" id="KW-1185">Reference proteome</keyword>
<gene>
    <name evidence="1" type="ORF">U732_626</name>
</gene>
<name>A0A0C1TUK6_9CLOT</name>
<dbReference type="RefSeq" id="WP_039636597.1">
    <property type="nucleotide sequence ID" value="NZ_AYSO01000020.1"/>
</dbReference>
<dbReference type="OrthoDB" id="9803036at2"/>
<dbReference type="InterPro" id="IPR011004">
    <property type="entry name" value="Trimer_LpxA-like_sf"/>
</dbReference>
<organism evidence="1 2">
    <name type="scientific">Clostridium argentinense CDC 2741</name>
    <dbReference type="NCBI Taxonomy" id="1418104"/>
    <lineage>
        <taxon>Bacteria</taxon>
        <taxon>Bacillati</taxon>
        <taxon>Bacillota</taxon>
        <taxon>Clostridia</taxon>
        <taxon>Eubacteriales</taxon>
        <taxon>Clostridiaceae</taxon>
        <taxon>Clostridium</taxon>
    </lineage>
</organism>
<keyword evidence="1" id="KW-0808">Transferase</keyword>
<reference evidence="1 2" key="1">
    <citation type="journal article" date="2015" name="Infect. Genet. Evol.">
        <title>Genomic sequences of six botulinum neurotoxin-producing strains representing three clostridial species illustrate the mobility and diversity of botulinum neurotoxin genes.</title>
        <authorList>
            <person name="Smith T.J."/>
            <person name="Hill K.K."/>
            <person name="Xie G."/>
            <person name="Foley B.T."/>
            <person name="Williamson C.H."/>
            <person name="Foster J.T."/>
            <person name="Johnson S.L."/>
            <person name="Chertkov O."/>
            <person name="Teshima H."/>
            <person name="Gibbons H.S."/>
            <person name="Johnsky L.A."/>
            <person name="Karavis M.A."/>
            <person name="Smith L.A."/>
        </authorList>
    </citation>
    <scope>NUCLEOTIDE SEQUENCE [LARGE SCALE GENOMIC DNA]</scope>
    <source>
        <strain evidence="1 2">CDC 2741</strain>
    </source>
</reference>
<dbReference type="InterPro" id="IPR050484">
    <property type="entry name" value="Transf_Hexapept/Carb_Anhydrase"/>
</dbReference>
<dbReference type="PANTHER" id="PTHR13061">
    <property type="entry name" value="DYNACTIN SUBUNIT P25"/>
    <property type="match status" value="1"/>
</dbReference>
<dbReference type="InterPro" id="IPR047324">
    <property type="entry name" value="LbH_gamma_CA-like"/>
</dbReference>
<dbReference type="GO" id="GO:0016740">
    <property type="term" value="F:transferase activity"/>
    <property type="evidence" value="ECO:0007669"/>
    <property type="project" value="UniProtKB-KW"/>
</dbReference>
<dbReference type="CDD" id="cd04645">
    <property type="entry name" value="LbH_gamma_CA_like"/>
    <property type="match status" value="1"/>
</dbReference>
<sequence length="168" mass="18037">MIKSFKGINPNIHESCFIAENAAIIGNVEIAENSNIWYGTVLRGDMDCLKVGKNTNIQDNSTVHNDHNTPTKIGDNVTIGHNSIIHGCSIGDNVLIGMGSIILNNSEIGENTIIGAGSLVTQGKKIPSGVLCMGSPAKVVRELTKEEIEHIKKSAEIYVQMGMDHKQG</sequence>
<dbReference type="AlphaFoldDB" id="A0A0C1TUK6"/>
<dbReference type="Pfam" id="PF00132">
    <property type="entry name" value="Hexapep"/>
    <property type="match status" value="2"/>
</dbReference>